<reference evidence="1 2" key="1">
    <citation type="submission" date="2017-02" db="EMBL/GenBank/DDBJ databases">
        <authorList>
            <person name="Peterson S.W."/>
        </authorList>
    </citation>
    <scope>NUCLEOTIDE SEQUENCE [LARGE SCALE GENOMIC DNA]</scope>
    <source>
        <strain evidence="2">type strain: NCCB 100098</strain>
    </source>
</reference>
<organism evidence="1 2">
    <name type="scientific">Photobacterium piscicola</name>
    <dbReference type="NCBI Taxonomy" id="1378299"/>
    <lineage>
        <taxon>Bacteria</taxon>
        <taxon>Pseudomonadati</taxon>
        <taxon>Pseudomonadota</taxon>
        <taxon>Gammaproteobacteria</taxon>
        <taxon>Vibrionales</taxon>
        <taxon>Vibrionaceae</taxon>
        <taxon>Photobacterium</taxon>
    </lineage>
</organism>
<dbReference type="Proteomes" id="UP000189966">
    <property type="component" value="Unassembled WGS sequence"/>
</dbReference>
<proteinExistence type="predicted"/>
<evidence type="ECO:0000313" key="1">
    <source>
        <dbReference type="EMBL" id="SKC30549.1"/>
    </source>
</evidence>
<dbReference type="Pfam" id="PF11659">
    <property type="entry name" value="DUF3261"/>
    <property type="match status" value="1"/>
</dbReference>
<dbReference type="OrthoDB" id="5915284at2"/>
<dbReference type="EMBL" id="FUZI01000001">
    <property type="protein sequence ID" value="SKC30549.1"/>
    <property type="molecule type" value="Genomic_DNA"/>
</dbReference>
<sequence length="203" mass="22889">MQHYCLHRLSYHGLIGLLSVLLVSGCTTIQVPQPNQVNIAPNTLVTLPTPAQLGYSLTASQLITATWQQTSHQLPVQLQVTPQALALAGFSSWGSRILSLDYTDQHITTYVMPGLGSTLPDPKQVLFNMMITLWPLDAWQQPLQHIGWQLKQTSHQRQLINNKGVVVAEINYQNIHQLTGTITFTHYQPNYTITIKTLHYQRQ</sequence>
<dbReference type="InterPro" id="IPR021675">
    <property type="entry name" value="DUF3261"/>
</dbReference>
<name>A0A1T5HUP8_9GAMM</name>
<dbReference type="AlphaFoldDB" id="A0A1T5HUP8"/>
<gene>
    <name evidence="1" type="ORF">CZ809_00021</name>
</gene>
<evidence type="ECO:0000313" key="2">
    <source>
        <dbReference type="Proteomes" id="UP000189966"/>
    </source>
</evidence>
<protein>
    <recommendedName>
        <fullName evidence="3">DUF3261 domain-containing protein</fullName>
    </recommendedName>
</protein>
<dbReference type="RefSeq" id="WP_080155431.1">
    <property type="nucleotide sequence ID" value="NZ_CP175535.1"/>
</dbReference>
<evidence type="ECO:0008006" key="3">
    <source>
        <dbReference type="Google" id="ProtNLM"/>
    </source>
</evidence>
<accession>A0A1T5HUP8</accession>